<dbReference type="PANTHER" id="PTHR33337:SF40">
    <property type="entry name" value="CENP-V_GFA DOMAIN-CONTAINING PROTEIN-RELATED"/>
    <property type="match status" value="1"/>
</dbReference>
<organism evidence="6 7">
    <name type="scientific">Phenylobacterium montanum</name>
    <dbReference type="NCBI Taxonomy" id="2823693"/>
    <lineage>
        <taxon>Bacteria</taxon>
        <taxon>Pseudomonadati</taxon>
        <taxon>Pseudomonadota</taxon>
        <taxon>Alphaproteobacteria</taxon>
        <taxon>Caulobacterales</taxon>
        <taxon>Caulobacteraceae</taxon>
        <taxon>Phenylobacterium</taxon>
    </lineage>
</organism>
<sequence>MMLTGGCACGRVSYEVDAAIPGIAHCHCRTCRKTHAAAFASLASVPRDRFRWTQGEELLNTYESSPGKLRRFCPVCGSHLVAERVGQPNVMLRLGCLDTPVTVDRQWHIWRSDGASWYDPGEAYPELPEGFPKR</sequence>
<dbReference type="Proteomes" id="UP000676409">
    <property type="component" value="Chromosome"/>
</dbReference>
<dbReference type="SUPFAM" id="SSF51316">
    <property type="entry name" value="Mss4-like"/>
    <property type="match status" value="1"/>
</dbReference>
<dbReference type="EMBL" id="CP073078">
    <property type="protein sequence ID" value="QUD89480.1"/>
    <property type="molecule type" value="Genomic_DNA"/>
</dbReference>
<dbReference type="PROSITE" id="PS51891">
    <property type="entry name" value="CENP_V_GFA"/>
    <property type="match status" value="1"/>
</dbReference>
<dbReference type="Gene3D" id="3.90.1590.10">
    <property type="entry name" value="glutathione-dependent formaldehyde- activating enzyme (gfa)"/>
    <property type="match status" value="1"/>
</dbReference>
<protein>
    <submittedName>
        <fullName evidence="6">GFA family protein</fullName>
    </submittedName>
</protein>
<keyword evidence="7" id="KW-1185">Reference proteome</keyword>
<dbReference type="Pfam" id="PF04828">
    <property type="entry name" value="GFA"/>
    <property type="match status" value="1"/>
</dbReference>
<accession>A0A975G1P5</accession>
<gene>
    <name evidence="6" type="ORF">KCG34_06255</name>
</gene>
<dbReference type="KEGG" id="caul:KCG34_06255"/>
<evidence type="ECO:0000256" key="3">
    <source>
        <dbReference type="ARBA" id="ARBA00022833"/>
    </source>
</evidence>
<dbReference type="PANTHER" id="PTHR33337">
    <property type="entry name" value="GFA DOMAIN-CONTAINING PROTEIN"/>
    <property type="match status" value="1"/>
</dbReference>
<evidence type="ECO:0000256" key="1">
    <source>
        <dbReference type="ARBA" id="ARBA00005495"/>
    </source>
</evidence>
<evidence type="ECO:0000313" key="7">
    <source>
        <dbReference type="Proteomes" id="UP000676409"/>
    </source>
</evidence>
<keyword evidence="4" id="KW-0456">Lyase</keyword>
<dbReference type="GO" id="GO:0046872">
    <property type="term" value="F:metal ion binding"/>
    <property type="evidence" value="ECO:0007669"/>
    <property type="project" value="UniProtKB-KW"/>
</dbReference>
<keyword evidence="2" id="KW-0479">Metal-binding</keyword>
<dbReference type="AlphaFoldDB" id="A0A975G1P5"/>
<comment type="similarity">
    <text evidence="1">Belongs to the Gfa family.</text>
</comment>
<dbReference type="InterPro" id="IPR011057">
    <property type="entry name" value="Mss4-like_sf"/>
</dbReference>
<keyword evidence="3" id="KW-0862">Zinc</keyword>
<dbReference type="InterPro" id="IPR006913">
    <property type="entry name" value="CENP-V/GFA"/>
</dbReference>
<evidence type="ECO:0000256" key="4">
    <source>
        <dbReference type="ARBA" id="ARBA00023239"/>
    </source>
</evidence>
<reference evidence="6" key="1">
    <citation type="submission" date="2021-04" db="EMBL/GenBank/DDBJ databases">
        <title>The complete genome sequence of Caulobacter sp. S6.</title>
        <authorList>
            <person name="Tang Y."/>
            <person name="Ouyang W."/>
            <person name="Liu Q."/>
            <person name="Huang B."/>
            <person name="Guo Z."/>
            <person name="Lei P."/>
        </authorList>
    </citation>
    <scope>NUCLEOTIDE SEQUENCE</scope>
    <source>
        <strain evidence="6">S6</strain>
    </source>
</reference>
<evidence type="ECO:0000313" key="6">
    <source>
        <dbReference type="EMBL" id="QUD89480.1"/>
    </source>
</evidence>
<proteinExistence type="inferred from homology"/>
<dbReference type="GO" id="GO:0016846">
    <property type="term" value="F:carbon-sulfur lyase activity"/>
    <property type="evidence" value="ECO:0007669"/>
    <property type="project" value="InterPro"/>
</dbReference>
<feature type="domain" description="CENP-V/GFA" evidence="5">
    <location>
        <begin position="3"/>
        <end position="119"/>
    </location>
</feature>
<evidence type="ECO:0000256" key="2">
    <source>
        <dbReference type="ARBA" id="ARBA00022723"/>
    </source>
</evidence>
<evidence type="ECO:0000259" key="5">
    <source>
        <dbReference type="PROSITE" id="PS51891"/>
    </source>
</evidence>
<dbReference type="RefSeq" id="WP_211939532.1">
    <property type="nucleotide sequence ID" value="NZ_CP073078.1"/>
</dbReference>
<name>A0A975G1P5_9CAUL</name>